<dbReference type="InterPro" id="IPR011010">
    <property type="entry name" value="DNA_brk_join_enz"/>
</dbReference>
<dbReference type="PATRIC" id="fig|1231190.3.peg.979"/>
<keyword evidence="4" id="KW-1185">Reference proteome</keyword>
<reference evidence="3 4" key="1">
    <citation type="journal article" date="2012" name="J. Bacteriol.">
        <title>Genome Sequence of Nitratireductor indicus Type Strain C115.</title>
        <authorList>
            <person name="Lai Q."/>
            <person name="Li G."/>
            <person name="Yu Z."/>
            <person name="Shao Z."/>
        </authorList>
    </citation>
    <scope>NUCLEOTIDE SEQUENCE [LARGE SCALE GENOMIC DNA]</scope>
    <source>
        <strain evidence="3 4">C115</strain>
    </source>
</reference>
<dbReference type="Gene3D" id="1.10.443.10">
    <property type="entry name" value="Intergrase catalytic core"/>
    <property type="match status" value="1"/>
</dbReference>
<sequence length="450" mass="49498">MGKVIIKIPLVTWREGRPRFFASAVHRQLGFKGEDLRHPDGRWYSVDEAVAWSEAKQKEIASCRAAIAGGETTARKTRNAAERARRDGLVTIGQVCETFVASPRMQGREIVQGRKKRPPLADNTIRFYRGASRLLEGFDQGRVWNEAAAALTPRALAGILDKIEIRHGLAQARAVRAFLSVAYGHGRKQHLVAHNPVEGLEETLPVLEERVRPASVAEFEHLIAVADALGQPDFADVVCAGPWTGQRQNDRLSLPADRISGEGLMFSPSKKRAVRQNLLIPLAGRLEARLAAARARRKAWTVVPTTLFVCERTGRPWAADWYRKVFRVLRQVAATGDIERDQAGAVTKDAATLLAGVDVPAVLAAAGLPAMPSIATLRDQDLRDTCMSWLALAGCDRFEIAGFSGHAFGQSDKVLRHYVAIPPEFARRGMEKLEGWYARQAQEAGQEAKG</sequence>
<accession>K2P7T7</accession>
<comment type="caution">
    <text evidence="3">The sequence shown here is derived from an EMBL/GenBank/DDBJ whole genome shotgun (WGS) entry which is preliminary data.</text>
</comment>
<dbReference type="EMBL" id="AMSI01000003">
    <property type="protein sequence ID" value="EKF43301.1"/>
    <property type="molecule type" value="Genomic_DNA"/>
</dbReference>
<evidence type="ECO:0000313" key="3">
    <source>
        <dbReference type="EMBL" id="EKF43301.1"/>
    </source>
</evidence>
<dbReference type="InterPro" id="IPR013762">
    <property type="entry name" value="Integrase-like_cat_sf"/>
</dbReference>
<dbReference type="GO" id="GO:0003677">
    <property type="term" value="F:DNA binding"/>
    <property type="evidence" value="ECO:0007669"/>
    <property type="project" value="UniProtKB-KW"/>
</dbReference>
<name>K2P7T7_9HYPH</name>
<keyword evidence="1" id="KW-0238">DNA-binding</keyword>
<dbReference type="AlphaFoldDB" id="K2P7T7"/>
<dbReference type="Gene3D" id="1.10.150.130">
    <property type="match status" value="1"/>
</dbReference>
<protein>
    <submittedName>
        <fullName evidence="3">Phage integrase family protein</fullName>
    </submittedName>
</protein>
<dbReference type="SUPFAM" id="SSF56349">
    <property type="entry name" value="DNA breaking-rejoining enzymes"/>
    <property type="match status" value="1"/>
</dbReference>
<evidence type="ECO:0000256" key="2">
    <source>
        <dbReference type="ARBA" id="ARBA00023172"/>
    </source>
</evidence>
<evidence type="ECO:0000256" key="1">
    <source>
        <dbReference type="ARBA" id="ARBA00023125"/>
    </source>
</evidence>
<dbReference type="STRING" id="721133.SAMN05216176_101370"/>
<proteinExistence type="predicted"/>
<dbReference type="GO" id="GO:0006310">
    <property type="term" value="P:DNA recombination"/>
    <property type="evidence" value="ECO:0007669"/>
    <property type="project" value="UniProtKB-KW"/>
</dbReference>
<dbReference type="GO" id="GO:0015074">
    <property type="term" value="P:DNA integration"/>
    <property type="evidence" value="ECO:0007669"/>
    <property type="project" value="InterPro"/>
</dbReference>
<evidence type="ECO:0000313" key="4">
    <source>
        <dbReference type="Proteomes" id="UP000007374"/>
    </source>
</evidence>
<dbReference type="Proteomes" id="UP000007374">
    <property type="component" value="Unassembled WGS sequence"/>
</dbReference>
<organism evidence="3 4">
    <name type="scientific">Nitratireductor indicus C115</name>
    <dbReference type="NCBI Taxonomy" id="1231190"/>
    <lineage>
        <taxon>Bacteria</taxon>
        <taxon>Pseudomonadati</taxon>
        <taxon>Pseudomonadota</taxon>
        <taxon>Alphaproteobacteria</taxon>
        <taxon>Hyphomicrobiales</taxon>
        <taxon>Phyllobacteriaceae</taxon>
        <taxon>Nitratireductor</taxon>
    </lineage>
</organism>
<dbReference type="InterPro" id="IPR010998">
    <property type="entry name" value="Integrase_recombinase_N"/>
</dbReference>
<gene>
    <name evidence="3" type="ORF">NA8A_04698</name>
</gene>
<dbReference type="eggNOG" id="COG0582">
    <property type="taxonomic scope" value="Bacteria"/>
</dbReference>
<keyword evidence="2" id="KW-0233">DNA recombination</keyword>